<dbReference type="Pfam" id="PF09650">
    <property type="entry name" value="PHA_gran_rgn"/>
    <property type="match status" value="1"/>
</dbReference>
<accession>A0A1Z1FC88</accession>
<evidence type="ECO:0008006" key="3">
    <source>
        <dbReference type="Google" id="ProtNLM"/>
    </source>
</evidence>
<dbReference type="AlphaFoldDB" id="A0A1Z1FC88"/>
<evidence type="ECO:0000313" key="1">
    <source>
        <dbReference type="EMBL" id="ARU16439.1"/>
    </source>
</evidence>
<proteinExistence type="predicted"/>
<name>A0A1Z1FC88_9SPHN</name>
<sequence>MEITVPHDLGRAEAKRQLEAGLPKLEQHIPGGGSLTSNFVSDDMLQLEINAMGQRIPVAIRIEDDRLDAEVSVPVFLKMMRGQIADFVKVSAEKMLQKP</sequence>
<dbReference type="STRING" id="450378.GCA_001661675_02000"/>
<dbReference type="EMBL" id="CP019602">
    <property type="protein sequence ID" value="ARU16439.1"/>
    <property type="molecule type" value="Genomic_DNA"/>
</dbReference>
<dbReference type="KEGG" id="cman:A9D14_09925"/>
<evidence type="ECO:0000313" key="2">
    <source>
        <dbReference type="Proteomes" id="UP000195807"/>
    </source>
</evidence>
<protein>
    <recommendedName>
        <fullName evidence="3">Polyhydroxyalkanoic acid system family protein</fullName>
    </recommendedName>
</protein>
<organism evidence="1 2">
    <name type="scientific">Croceicoccus marinus</name>
    <dbReference type="NCBI Taxonomy" id="450378"/>
    <lineage>
        <taxon>Bacteria</taxon>
        <taxon>Pseudomonadati</taxon>
        <taxon>Pseudomonadota</taxon>
        <taxon>Alphaproteobacteria</taxon>
        <taxon>Sphingomonadales</taxon>
        <taxon>Erythrobacteraceae</taxon>
        <taxon>Croceicoccus</taxon>
    </lineage>
</organism>
<gene>
    <name evidence="1" type="ORF">A9D14_09925</name>
</gene>
<dbReference type="Proteomes" id="UP000195807">
    <property type="component" value="Chromosome"/>
</dbReference>
<keyword evidence="2" id="KW-1185">Reference proteome</keyword>
<dbReference type="RefSeq" id="WP_066845823.1">
    <property type="nucleotide sequence ID" value="NZ_CP019602.1"/>
</dbReference>
<dbReference type="OrthoDB" id="8853368at2"/>
<reference evidence="1 2" key="1">
    <citation type="submission" date="2017-01" db="EMBL/GenBank/DDBJ databases">
        <title>Complete genome sequence of esterase-producing bacterium Croceicoccus marinus E4A9.</title>
        <authorList>
            <person name="Wu Y.-H."/>
            <person name="Cheng H."/>
            <person name="Xu L."/>
            <person name="Huo Y.-Y."/>
            <person name="Wang C.-S."/>
            <person name="Xu X.-W."/>
        </authorList>
    </citation>
    <scope>NUCLEOTIDE SEQUENCE [LARGE SCALE GENOMIC DNA]</scope>
    <source>
        <strain evidence="1 2">E4A9</strain>
    </source>
</reference>
<dbReference type="InterPro" id="IPR013433">
    <property type="entry name" value="PHA_gran_rgn"/>
</dbReference>